<dbReference type="Gene3D" id="1.10.8.60">
    <property type="match status" value="1"/>
</dbReference>
<dbReference type="PANTHER" id="PTHR32071:SF57">
    <property type="entry name" value="C4-DICARBOXYLATE TRANSPORT TRANSCRIPTIONAL REGULATORY PROTEIN DCTD"/>
    <property type="match status" value="1"/>
</dbReference>
<evidence type="ECO:0000313" key="6">
    <source>
        <dbReference type="EMBL" id="HDM89976.1"/>
    </source>
</evidence>
<dbReference type="Gene3D" id="1.10.10.60">
    <property type="entry name" value="Homeodomain-like"/>
    <property type="match status" value="1"/>
</dbReference>
<keyword evidence="1" id="KW-0547">Nucleotide-binding</keyword>
<sequence length="282" mass="32425">ETGTGKDLLARTIHEHSDRRNKPFMKISCASIPDTLLESELFGYKRGAFTGAIKDKPGKLELCNGGTIYLDEVADIPLHLQVKLLRVVEEHEFEKLGGTSTVKVDVRIIAATNRNLEEEVKKGNFREDLYYRLNVLSIELPPLRERRDDIPLLIEHFIDTLNKKRRKDVIGIDEEALRILCSYRWPGNIRELQNVLEYVFVQINSRVIGVEHLPPYLRERGKDMEISSIAEMEEKLIRKALAETGGNKNRAARLLGIPRTTLWRKMKKYGISVPSPLERTRE</sequence>
<organism evidence="6">
    <name type="scientific">candidate division WOR-3 bacterium</name>
    <dbReference type="NCBI Taxonomy" id="2052148"/>
    <lineage>
        <taxon>Bacteria</taxon>
        <taxon>Bacteria division WOR-3</taxon>
    </lineage>
</organism>
<dbReference type="Pfam" id="PF02954">
    <property type="entry name" value="HTH_8"/>
    <property type="match status" value="1"/>
</dbReference>
<evidence type="ECO:0000256" key="2">
    <source>
        <dbReference type="ARBA" id="ARBA00022840"/>
    </source>
</evidence>
<dbReference type="Proteomes" id="UP000885931">
    <property type="component" value="Unassembled WGS sequence"/>
</dbReference>
<keyword evidence="4" id="KW-0804">Transcription</keyword>
<evidence type="ECO:0000256" key="1">
    <source>
        <dbReference type="ARBA" id="ARBA00022741"/>
    </source>
</evidence>
<dbReference type="PRINTS" id="PR01590">
    <property type="entry name" value="HTHFIS"/>
</dbReference>
<evidence type="ECO:0000259" key="5">
    <source>
        <dbReference type="PROSITE" id="PS50045"/>
    </source>
</evidence>
<reference evidence="6" key="1">
    <citation type="journal article" date="2020" name="mSystems">
        <title>Genome- and Community-Level Interaction Insights into Carbon Utilization and Element Cycling Functions of Hydrothermarchaeota in Hydrothermal Sediment.</title>
        <authorList>
            <person name="Zhou Z."/>
            <person name="Liu Y."/>
            <person name="Xu W."/>
            <person name="Pan J."/>
            <person name="Luo Z.H."/>
            <person name="Li M."/>
        </authorList>
    </citation>
    <scope>NUCLEOTIDE SEQUENCE [LARGE SCALE GENOMIC DNA]</scope>
    <source>
        <strain evidence="6">HyVt-237</strain>
    </source>
</reference>
<accession>A0A7C0X8Z5</accession>
<dbReference type="PROSITE" id="PS00688">
    <property type="entry name" value="SIGMA54_INTERACT_3"/>
    <property type="match status" value="1"/>
</dbReference>
<dbReference type="PANTHER" id="PTHR32071">
    <property type="entry name" value="TRANSCRIPTIONAL REGULATORY PROTEIN"/>
    <property type="match status" value="1"/>
</dbReference>
<dbReference type="AlphaFoldDB" id="A0A7C0X8Z5"/>
<dbReference type="InterPro" id="IPR002197">
    <property type="entry name" value="HTH_Fis"/>
</dbReference>
<dbReference type="CDD" id="cd00009">
    <property type="entry name" value="AAA"/>
    <property type="match status" value="1"/>
</dbReference>
<dbReference type="InterPro" id="IPR002078">
    <property type="entry name" value="Sigma_54_int"/>
</dbReference>
<feature type="non-terminal residue" evidence="6">
    <location>
        <position position="1"/>
    </location>
</feature>
<evidence type="ECO:0000256" key="4">
    <source>
        <dbReference type="ARBA" id="ARBA00023163"/>
    </source>
</evidence>
<name>A0A7C0X8Z5_UNCW3</name>
<dbReference type="SUPFAM" id="SSF52540">
    <property type="entry name" value="P-loop containing nucleoside triphosphate hydrolases"/>
    <property type="match status" value="1"/>
</dbReference>
<comment type="caution">
    <text evidence="6">The sequence shown here is derived from an EMBL/GenBank/DDBJ whole genome shotgun (WGS) entry which is preliminary data.</text>
</comment>
<gene>
    <name evidence="6" type="ORF">ENG67_02070</name>
</gene>
<feature type="domain" description="Sigma-54 factor interaction" evidence="5">
    <location>
        <begin position="1"/>
        <end position="201"/>
    </location>
</feature>
<dbReference type="PROSITE" id="PS50045">
    <property type="entry name" value="SIGMA54_INTERACT_4"/>
    <property type="match status" value="1"/>
</dbReference>
<dbReference type="GO" id="GO:0005524">
    <property type="term" value="F:ATP binding"/>
    <property type="evidence" value="ECO:0007669"/>
    <property type="project" value="UniProtKB-KW"/>
</dbReference>
<dbReference type="SUPFAM" id="SSF46689">
    <property type="entry name" value="Homeodomain-like"/>
    <property type="match status" value="1"/>
</dbReference>
<dbReference type="FunFam" id="3.40.50.300:FF:000006">
    <property type="entry name" value="DNA-binding transcriptional regulator NtrC"/>
    <property type="match status" value="1"/>
</dbReference>
<dbReference type="EMBL" id="DRBW01000076">
    <property type="protein sequence ID" value="HDM89976.1"/>
    <property type="molecule type" value="Genomic_DNA"/>
</dbReference>
<dbReference type="InterPro" id="IPR025944">
    <property type="entry name" value="Sigma_54_int_dom_CS"/>
</dbReference>
<keyword evidence="3" id="KW-0805">Transcription regulation</keyword>
<protein>
    <recommendedName>
        <fullName evidence="5">Sigma-54 factor interaction domain-containing protein</fullName>
    </recommendedName>
</protein>
<evidence type="ECO:0000256" key="3">
    <source>
        <dbReference type="ARBA" id="ARBA00023015"/>
    </source>
</evidence>
<keyword evidence="2" id="KW-0067">ATP-binding</keyword>
<dbReference type="InterPro" id="IPR058031">
    <property type="entry name" value="AAA_lid_NorR"/>
</dbReference>
<dbReference type="InterPro" id="IPR027417">
    <property type="entry name" value="P-loop_NTPase"/>
</dbReference>
<dbReference type="Pfam" id="PF00158">
    <property type="entry name" value="Sigma54_activat"/>
    <property type="match status" value="1"/>
</dbReference>
<dbReference type="InterPro" id="IPR009057">
    <property type="entry name" value="Homeodomain-like_sf"/>
</dbReference>
<dbReference type="Gene3D" id="3.40.50.300">
    <property type="entry name" value="P-loop containing nucleotide triphosphate hydrolases"/>
    <property type="match status" value="1"/>
</dbReference>
<dbReference type="Pfam" id="PF25601">
    <property type="entry name" value="AAA_lid_14"/>
    <property type="match status" value="1"/>
</dbReference>
<proteinExistence type="predicted"/>
<dbReference type="GO" id="GO:0043565">
    <property type="term" value="F:sequence-specific DNA binding"/>
    <property type="evidence" value="ECO:0007669"/>
    <property type="project" value="InterPro"/>
</dbReference>
<dbReference type="GO" id="GO:0006355">
    <property type="term" value="P:regulation of DNA-templated transcription"/>
    <property type="evidence" value="ECO:0007669"/>
    <property type="project" value="InterPro"/>
</dbReference>